<dbReference type="RefSeq" id="WP_181903942.1">
    <property type="nucleotide sequence ID" value="NZ_UEYP01000002.1"/>
</dbReference>
<feature type="transmembrane region" description="Helical" evidence="1">
    <location>
        <begin position="283"/>
        <end position="303"/>
    </location>
</feature>
<feature type="transmembrane region" description="Helical" evidence="1">
    <location>
        <begin position="194"/>
        <end position="213"/>
    </location>
</feature>
<evidence type="ECO:0000259" key="2">
    <source>
        <dbReference type="Pfam" id="PF01757"/>
    </source>
</evidence>
<feature type="transmembrane region" description="Helical" evidence="1">
    <location>
        <begin position="39"/>
        <end position="56"/>
    </location>
</feature>
<sequence length="393" mass="42578">MRFLAFDGLRGLFSLLVVLAHVPAATVLRQSGLSATGDTLVDLFFVFSGFVIAAGYEKRLLQGYGTGRFLIERLGRIYPIHFVMLMVFIATEIAFATLLGSLGQQGRAPFEGDKSVEAIFTHLTLIHAWNVHDIPTWNYPTWSLSTEWAAYIVFAFALLVLRRRFTTAAVVGIGVSIVVLLTVAPNGMQSYHDYGVFRSILGFSAGVLAYRTYDALNRRQAFSALSRPVFTALEIGGLAGLFGLQVSFGATDFAVALPLVFTLLMIVFAYGKGHVSALMGSRPLVYLGTISLSIYVVHVWIIMRAGNVAALAERLTGLNLVTYVAEGDSRHLELALPPLAANLLALLVVAGVVLVSHFTYRYVELPGQALFRRLAKPLAPAVTGPGRAVAVNP</sequence>
<organism evidence="3 4">
    <name type="scientific">Ciceribacter selenitireducens ATCC BAA-1503</name>
    <dbReference type="NCBI Taxonomy" id="1336235"/>
    <lineage>
        <taxon>Bacteria</taxon>
        <taxon>Pseudomonadati</taxon>
        <taxon>Pseudomonadota</taxon>
        <taxon>Alphaproteobacteria</taxon>
        <taxon>Hyphomicrobiales</taxon>
        <taxon>Rhizobiaceae</taxon>
        <taxon>Ciceribacter</taxon>
    </lineage>
</organism>
<feature type="domain" description="Acyltransferase 3" evidence="2">
    <location>
        <begin position="5"/>
        <end position="352"/>
    </location>
</feature>
<feature type="transmembrane region" description="Helical" evidence="1">
    <location>
        <begin position="168"/>
        <end position="188"/>
    </location>
</feature>
<dbReference type="Proteomes" id="UP000254764">
    <property type="component" value="Unassembled WGS sequence"/>
</dbReference>
<dbReference type="GO" id="GO:0016020">
    <property type="term" value="C:membrane"/>
    <property type="evidence" value="ECO:0007669"/>
    <property type="project" value="TreeGrafter"/>
</dbReference>
<reference evidence="4" key="1">
    <citation type="submission" date="2018-07" db="EMBL/GenBank/DDBJ databases">
        <authorList>
            <person name="Peiro R."/>
            <person name="Begona"/>
            <person name="Cbmso G."/>
            <person name="Lopez M."/>
            <person name="Gonzalez S."/>
        </authorList>
    </citation>
    <scope>NUCLEOTIDE SEQUENCE [LARGE SCALE GENOMIC DNA]</scope>
</reference>
<dbReference type="InterPro" id="IPR050879">
    <property type="entry name" value="Acyltransferase_3"/>
</dbReference>
<keyword evidence="4" id="KW-1185">Reference proteome</keyword>
<keyword evidence="1" id="KW-0472">Membrane</keyword>
<name>A0A376AF66_9HYPH</name>
<dbReference type="PANTHER" id="PTHR23028:SF131">
    <property type="entry name" value="BLR2367 PROTEIN"/>
    <property type="match status" value="1"/>
</dbReference>
<feature type="transmembrane region" description="Helical" evidence="1">
    <location>
        <begin position="142"/>
        <end position="161"/>
    </location>
</feature>
<dbReference type="PANTHER" id="PTHR23028">
    <property type="entry name" value="ACETYLTRANSFERASE"/>
    <property type="match status" value="1"/>
</dbReference>
<dbReference type="GO" id="GO:0016747">
    <property type="term" value="F:acyltransferase activity, transferring groups other than amino-acyl groups"/>
    <property type="evidence" value="ECO:0007669"/>
    <property type="project" value="InterPro"/>
</dbReference>
<evidence type="ECO:0000313" key="4">
    <source>
        <dbReference type="Proteomes" id="UP000254764"/>
    </source>
</evidence>
<feature type="transmembrane region" description="Helical" evidence="1">
    <location>
        <begin position="77"/>
        <end position="99"/>
    </location>
</feature>
<dbReference type="InterPro" id="IPR002656">
    <property type="entry name" value="Acyl_transf_3_dom"/>
</dbReference>
<feature type="transmembrane region" description="Helical" evidence="1">
    <location>
        <begin position="225"/>
        <end position="247"/>
    </location>
</feature>
<feature type="transmembrane region" description="Helical" evidence="1">
    <location>
        <begin position="253"/>
        <end position="271"/>
    </location>
</feature>
<keyword evidence="1" id="KW-0812">Transmembrane</keyword>
<accession>A0A376AF66</accession>
<keyword evidence="1" id="KW-1133">Transmembrane helix</keyword>
<evidence type="ECO:0000313" key="3">
    <source>
        <dbReference type="EMBL" id="SSC66418.1"/>
    </source>
</evidence>
<proteinExistence type="predicted"/>
<protein>
    <recommendedName>
        <fullName evidence="2">Acyltransferase 3 domain-containing protein</fullName>
    </recommendedName>
</protein>
<feature type="transmembrane region" description="Helical" evidence="1">
    <location>
        <begin position="339"/>
        <end position="363"/>
    </location>
</feature>
<evidence type="ECO:0000256" key="1">
    <source>
        <dbReference type="SAM" id="Phobius"/>
    </source>
</evidence>
<dbReference type="GO" id="GO:0000271">
    <property type="term" value="P:polysaccharide biosynthetic process"/>
    <property type="evidence" value="ECO:0007669"/>
    <property type="project" value="TreeGrafter"/>
</dbReference>
<dbReference type="Pfam" id="PF01757">
    <property type="entry name" value="Acyl_transf_3"/>
    <property type="match status" value="1"/>
</dbReference>
<dbReference type="AlphaFoldDB" id="A0A376AF66"/>
<dbReference type="EMBL" id="UEYP01000002">
    <property type="protein sequence ID" value="SSC66418.1"/>
    <property type="molecule type" value="Genomic_DNA"/>
</dbReference>
<gene>
    <name evidence="3" type="ORF">RHIZ70_2126</name>
</gene>